<dbReference type="Proteomes" id="UP000034889">
    <property type="component" value="Unassembled WGS sequence"/>
</dbReference>
<protein>
    <submittedName>
        <fullName evidence="1">Uncharacterized protein</fullName>
    </submittedName>
</protein>
<gene>
    <name evidence="1" type="ORF">UW74_C0021G0003</name>
</gene>
<sequence length="35" mass="4004">MEYDDERKMYLLLDISGVLIIGNEANHDSCHKSGH</sequence>
<name>A0A0G1K4K4_9BACT</name>
<evidence type="ECO:0000313" key="1">
    <source>
        <dbReference type="EMBL" id="KKT78651.1"/>
    </source>
</evidence>
<dbReference type="EMBL" id="LCJM01000021">
    <property type="protein sequence ID" value="KKT78651.1"/>
    <property type="molecule type" value="Genomic_DNA"/>
</dbReference>
<reference evidence="1 2" key="1">
    <citation type="journal article" date="2015" name="Nature">
        <title>rRNA introns, odd ribosomes, and small enigmatic genomes across a large radiation of phyla.</title>
        <authorList>
            <person name="Brown C.T."/>
            <person name="Hug L.A."/>
            <person name="Thomas B.C."/>
            <person name="Sharon I."/>
            <person name="Castelle C.J."/>
            <person name="Singh A."/>
            <person name="Wilkins M.J."/>
            <person name="Williams K.H."/>
            <person name="Banfield J.F."/>
        </authorList>
    </citation>
    <scope>NUCLEOTIDE SEQUENCE [LARGE SCALE GENOMIC DNA]</scope>
</reference>
<organism evidence="1 2">
    <name type="scientific">Candidatus Giovannonibacteria bacterium GW2011_GWC2_44_8</name>
    <dbReference type="NCBI Taxonomy" id="1618657"/>
    <lineage>
        <taxon>Bacteria</taxon>
        <taxon>Candidatus Giovannoniibacteriota</taxon>
    </lineage>
</organism>
<accession>A0A0G1K4K4</accession>
<comment type="caution">
    <text evidence="1">The sequence shown here is derived from an EMBL/GenBank/DDBJ whole genome shotgun (WGS) entry which is preliminary data.</text>
</comment>
<dbReference type="AlphaFoldDB" id="A0A0G1K4K4"/>
<proteinExistence type="predicted"/>
<evidence type="ECO:0000313" key="2">
    <source>
        <dbReference type="Proteomes" id="UP000034889"/>
    </source>
</evidence>